<comment type="caution">
    <text evidence="1">The sequence shown here is derived from an EMBL/GenBank/DDBJ whole genome shotgun (WGS) entry which is preliminary data.</text>
</comment>
<organism evidence="1 2">
    <name type="scientific">Seohaeicola zhoushanensis</name>
    <dbReference type="NCBI Taxonomy" id="1569283"/>
    <lineage>
        <taxon>Bacteria</taxon>
        <taxon>Pseudomonadati</taxon>
        <taxon>Pseudomonadota</taxon>
        <taxon>Alphaproteobacteria</taxon>
        <taxon>Rhodobacterales</taxon>
        <taxon>Roseobacteraceae</taxon>
        <taxon>Seohaeicola</taxon>
    </lineage>
</organism>
<reference evidence="1" key="1">
    <citation type="journal article" date="2014" name="Int. J. Syst. Evol. Microbiol.">
        <title>Complete genome sequence of Corynebacterium casei LMG S-19264T (=DSM 44701T), isolated from a smear-ripened cheese.</title>
        <authorList>
            <consortium name="US DOE Joint Genome Institute (JGI-PGF)"/>
            <person name="Walter F."/>
            <person name="Albersmeier A."/>
            <person name="Kalinowski J."/>
            <person name="Ruckert C."/>
        </authorList>
    </citation>
    <scope>NUCLEOTIDE SEQUENCE</scope>
    <source>
        <strain evidence="1">KCTC 42650</strain>
    </source>
</reference>
<dbReference type="RefSeq" id="WP_189678049.1">
    <property type="nucleotide sequence ID" value="NZ_BNCJ01000001.1"/>
</dbReference>
<dbReference type="EMBL" id="BNCJ01000001">
    <property type="protein sequence ID" value="GHF33220.1"/>
    <property type="molecule type" value="Genomic_DNA"/>
</dbReference>
<dbReference type="AlphaFoldDB" id="A0A8J3GTW9"/>
<proteinExistence type="predicted"/>
<evidence type="ECO:0000313" key="1">
    <source>
        <dbReference type="EMBL" id="GHF33220.1"/>
    </source>
</evidence>
<dbReference type="Proteomes" id="UP000626220">
    <property type="component" value="Unassembled WGS sequence"/>
</dbReference>
<protein>
    <submittedName>
        <fullName evidence="1">Uncharacterized protein</fullName>
    </submittedName>
</protein>
<evidence type="ECO:0000313" key="2">
    <source>
        <dbReference type="Proteomes" id="UP000626220"/>
    </source>
</evidence>
<sequence>MTTKTTKAPAKAKKLDLPRLERLAAEIAPFEKGGDKTDLLARLETEEGLKVKAAKGVTTVTMAGIEAKSPRGLEEALYLWGNKARRAVNAGAVA</sequence>
<keyword evidence="2" id="KW-1185">Reference proteome</keyword>
<name>A0A8J3GTW9_9RHOB</name>
<reference evidence="1" key="2">
    <citation type="submission" date="2020-09" db="EMBL/GenBank/DDBJ databases">
        <authorList>
            <person name="Sun Q."/>
            <person name="Kim S."/>
        </authorList>
    </citation>
    <scope>NUCLEOTIDE SEQUENCE</scope>
    <source>
        <strain evidence="1">KCTC 42650</strain>
    </source>
</reference>
<accession>A0A8J3GTW9</accession>
<gene>
    <name evidence="1" type="ORF">GCM10017056_00790</name>
</gene>